<evidence type="ECO:0000313" key="1">
    <source>
        <dbReference type="EMBL" id="AGN34291.1"/>
    </source>
</evidence>
<dbReference type="KEGG" id="vg:16045585"/>
<dbReference type="GeneID" id="16045585"/>
<sequence length="92" mass="10522">MNKLLAVVLLVIANAAIAETIWVTKYALTRGIQKYESAQLFADGQVAVVGDVYFKRGEYWLDEQQAKEHAETLRQRRVSALMRELERLQAVK</sequence>
<reference evidence="1 2" key="1">
    <citation type="submission" date="2010-12" db="EMBL/GenBank/DDBJ databases">
        <title>The Genome Sequence of Vibrio phage pYD38-A.</title>
        <authorList>
            <consortium name="The Broad Institute Genome Sequencing Platform"/>
            <person name="Henn M.R."/>
            <person name="Wolf A."/>
            <person name="Jost G."/>
            <person name="Levin J."/>
            <person name="Malboeuf C."/>
            <person name="Casali M."/>
            <person name="Russ C."/>
            <person name="Lennon N."/>
            <person name="Chapman S.B."/>
            <person name="Erlich R."/>
            <person name="Young S.K."/>
            <person name="Yandava C."/>
            <person name="Zeng Q."/>
            <person name="Alvarado L."/>
            <person name="Anderson S."/>
            <person name="Berlin A."/>
            <person name="Chen Z."/>
            <person name="Freedman E."/>
            <person name="Gellesch M."/>
            <person name="Goldberg J."/>
            <person name="Green L."/>
            <person name="Griggs A."/>
            <person name="Gujja S."/>
            <person name="Heilman E.R."/>
            <person name="Heiman D."/>
            <person name="Hollinger A."/>
            <person name="Howarth C."/>
            <person name="Larson L."/>
            <person name="Mehta T."/>
            <person name="Pearson M."/>
            <person name="Roberts A."/>
            <person name="Ryan E."/>
            <person name="Saif S."/>
            <person name="Shea T."/>
            <person name="Shenoy N."/>
            <person name="Sisk P."/>
            <person name="Stolte C."/>
            <person name="Sykes S."/>
            <person name="White J."/>
            <person name="Haas B."/>
            <person name="Nusbaum C."/>
            <person name="Birren B."/>
        </authorList>
    </citation>
    <scope>NUCLEOTIDE SEQUENCE [LARGE SCALE GENOMIC DNA]</scope>
    <source>
        <strain evidence="2">pYD38</strain>
    </source>
</reference>
<organism evidence="1 2">
    <name type="scientific">Vibrio phage pYD38-A</name>
    <dbReference type="NCBI Taxonomy" id="754051"/>
    <lineage>
        <taxon>Viruses</taxon>
        <taxon>Duplodnaviria</taxon>
        <taxon>Heunggongvirae</taxon>
        <taxon>Uroviricota</taxon>
        <taxon>Caudoviricetes</taxon>
        <taxon>Roufvirus</taxon>
        <taxon>Roufvirus pIS4A</taxon>
    </lineage>
</organism>
<proteinExistence type="predicted"/>
<dbReference type="RefSeq" id="YP_008126213.1">
    <property type="nucleotide sequence ID" value="NC_021534.1"/>
</dbReference>
<gene>
    <name evidence="1" type="ORF">VPRG_00049</name>
</gene>
<name>R9TNW7_9CAUD</name>
<accession>R9TNW7</accession>
<protein>
    <submittedName>
        <fullName evidence="1">Uncharacterized protein</fullName>
    </submittedName>
</protein>
<dbReference type="Proteomes" id="UP000201358">
    <property type="component" value="Segment"/>
</dbReference>
<dbReference type="EMBL" id="JF974312">
    <property type="protein sequence ID" value="AGN34291.1"/>
    <property type="molecule type" value="Genomic_DNA"/>
</dbReference>
<evidence type="ECO:0000313" key="2">
    <source>
        <dbReference type="Proteomes" id="UP000201358"/>
    </source>
</evidence>